<keyword evidence="5" id="KW-0418">Kinase</keyword>
<dbReference type="InterPro" id="IPR003018">
    <property type="entry name" value="GAF"/>
</dbReference>
<dbReference type="InterPro" id="IPR029016">
    <property type="entry name" value="GAF-like_dom_sf"/>
</dbReference>
<dbReference type="SUPFAM" id="SSF47384">
    <property type="entry name" value="Homodimeric domain of signal transducing histidine kinase"/>
    <property type="match status" value="1"/>
</dbReference>
<dbReference type="PANTHER" id="PTHR43547">
    <property type="entry name" value="TWO-COMPONENT HISTIDINE KINASE"/>
    <property type="match status" value="1"/>
</dbReference>
<evidence type="ECO:0000256" key="2">
    <source>
        <dbReference type="ARBA" id="ARBA00012438"/>
    </source>
</evidence>
<dbReference type="Gene3D" id="3.30.565.10">
    <property type="entry name" value="Histidine kinase-like ATPase, C-terminal domain"/>
    <property type="match status" value="1"/>
</dbReference>
<dbReference type="RefSeq" id="WP_075607723.1">
    <property type="nucleotide sequence ID" value="NZ_CP052766.1"/>
</dbReference>
<dbReference type="EMBL" id="CP052766">
    <property type="protein sequence ID" value="QJR80983.1"/>
    <property type="molecule type" value="Genomic_DNA"/>
</dbReference>
<sequence length="389" mass="42749">MTLSIQSAIRSVQSLDAVPTIMQMIAEATGLRFVCVAKVTASSWTACAVLDKVNFNLHPGDELEVQTTLCDEVRSLNQPIVIENVNQDKTFCKHHTPKTYGFKSYFSFPIYGPDGEFFGTLCGLDPMPAELKTPELYNTLSLFAELISRQLKTEKRLSEAEAALQDEQDMAKLREQYIGVLGHDLRTPLSSISMGLDVLSDMQLPKADPILIRMNRSVQRISRLITDVMDFTHSKMGSGIPLNLIESDDLASVLHHSIAELVNLYQPPFLTTDIDIQGTIKCDPARIGQLLSNLLINALVHGDTQKPIAVSANYFNGQLTVKVANEGKAIAAATLSRLFEPFWREPSKNPKKGLGLGLFIASEIAKAHNGKLEAHSDANSTSFTFSATL</sequence>
<reference evidence="6" key="1">
    <citation type="submission" date="2014-12" db="EMBL/GenBank/DDBJ databases">
        <title>Complete genome sequence of a multi-drug resistant Klebsiella pneumoniae.</title>
        <authorList>
            <person name="Hua X."/>
            <person name="Chen Q."/>
            <person name="Li X."/>
            <person name="Feng Y."/>
            <person name="Ruan Z."/>
            <person name="Yu Y."/>
        </authorList>
    </citation>
    <scope>NUCLEOTIDE SEQUENCE [LARGE SCALE GENOMIC DNA]</scope>
    <source>
        <strain evidence="6">5.12</strain>
    </source>
</reference>
<dbReference type="SMART" id="SM00387">
    <property type="entry name" value="HATPase_c"/>
    <property type="match status" value="1"/>
</dbReference>
<evidence type="ECO:0000313" key="6">
    <source>
        <dbReference type="Proteomes" id="UP000219285"/>
    </source>
</evidence>
<dbReference type="GO" id="GO:0000155">
    <property type="term" value="F:phosphorelay sensor kinase activity"/>
    <property type="evidence" value="ECO:0007669"/>
    <property type="project" value="InterPro"/>
</dbReference>
<dbReference type="SUPFAM" id="SSF55781">
    <property type="entry name" value="GAF domain-like"/>
    <property type="match status" value="1"/>
</dbReference>
<dbReference type="Pfam" id="PF01590">
    <property type="entry name" value="GAF"/>
    <property type="match status" value="1"/>
</dbReference>
<keyword evidence="6" id="KW-1185">Reference proteome</keyword>
<proteinExistence type="predicted"/>
<dbReference type="InterPro" id="IPR036097">
    <property type="entry name" value="HisK_dim/P_sf"/>
</dbReference>
<keyword evidence="3" id="KW-0597">Phosphoprotein</keyword>
<reference evidence="5 6" key="2">
    <citation type="submission" date="2020-04" db="EMBL/GenBank/DDBJ databases">
        <title>Complete genome sequence of Alteromonas pelagimontana 5.12T.</title>
        <authorList>
            <person name="Sinha R.K."/>
            <person name="Krishnan K.P."/>
            <person name="Kurian J.P."/>
        </authorList>
    </citation>
    <scope>NUCLEOTIDE SEQUENCE [LARGE SCALE GENOMIC DNA]</scope>
    <source>
        <strain evidence="5 6">5.12</strain>
    </source>
</reference>
<comment type="catalytic activity">
    <reaction evidence="1">
        <text>ATP + protein L-histidine = ADP + protein N-phospho-L-histidine.</text>
        <dbReference type="EC" id="2.7.13.3"/>
    </reaction>
</comment>
<dbReference type="Pfam" id="PF02518">
    <property type="entry name" value="HATPase_c"/>
    <property type="match status" value="1"/>
</dbReference>
<dbReference type="SMART" id="SM00065">
    <property type="entry name" value="GAF"/>
    <property type="match status" value="1"/>
</dbReference>
<dbReference type="Pfam" id="PF00512">
    <property type="entry name" value="HisKA"/>
    <property type="match status" value="1"/>
</dbReference>
<accession>A0A6M4MCY4</accession>
<dbReference type="InterPro" id="IPR003594">
    <property type="entry name" value="HATPase_dom"/>
</dbReference>
<organism evidence="5 6">
    <name type="scientific">Alteromonas pelagimontana</name>
    <dbReference type="NCBI Taxonomy" id="1858656"/>
    <lineage>
        <taxon>Bacteria</taxon>
        <taxon>Pseudomonadati</taxon>
        <taxon>Pseudomonadota</taxon>
        <taxon>Gammaproteobacteria</taxon>
        <taxon>Alteromonadales</taxon>
        <taxon>Alteromonadaceae</taxon>
        <taxon>Alteromonas/Salinimonas group</taxon>
        <taxon>Alteromonas</taxon>
    </lineage>
</organism>
<dbReference type="PROSITE" id="PS50109">
    <property type="entry name" value="HIS_KIN"/>
    <property type="match status" value="1"/>
</dbReference>
<dbReference type="InterPro" id="IPR003661">
    <property type="entry name" value="HisK_dim/P_dom"/>
</dbReference>
<dbReference type="PANTHER" id="PTHR43547:SF2">
    <property type="entry name" value="HYBRID SIGNAL TRANSDUCTION HISTIDINE KINASE C"/>
    <property type="match status" value="1"/>
</dbReference>
<evidence type="ECO:0000256" key="3">
    <source>
        <dbReference type="ARBA" id="ARBA00022553"/>
    </source>
</evidence>
<dbReference type="AlphaFoldDB" id="A0A6M4MCY4"/>
<dbReference type="InterPro" id="IPR004358">
    <property type="entry name" value="Sig_transdc_His_kin-like_C"/>
</dbReference>
<evidence type="ECO:0000256" key="1">
    <source>
        <dbReference type="ARBA" id="ARBA00000085"/>
    </source>
</evidence>
<dbReference type="KEGG" id="apel:CA267_009420"/>
<feature type="domain" description="Histidine kinase" evidence="4">
    <location>
        <begin position="180"/>
        <end position="389"/>
    </location>
</feature>
<gene>
    <name evidence="5" type="ORF">CA267_009420</name>
</gene>
<dbReference type="Proteomes" id="UP000219285">
    <property type="component" value="Chromosome"/>
</dbReference>
<name>A0A6M4MCY4_9ALTE</name>
<dbReference type="SMART" id="SM00388">
    <property type="entry name" value="HisKA"/>
    <property type="match status" value="1"/>
</dbReference>
<evidence type="ECO:0000313" key="5">
    <source>
        <dbReference type="EMBL" id="QJR80983.1"/>
    </source>
</evidence>
<dbReference type="InterPro" id="IPR005467">
    <property type="entry name" value="His_kinase_dom"/>
</dbReference>
<protein>
    <recommendedName>
        <fullName evidence="2">histidine kinase</fullName>
        <ecNumber evidence="2">2.7.13.3</ecNumber>
    </recommendedName>
</protein>
<dbReference type="Gene3D" id="3.30.450.40">
    <property type="match status" value="1"/>
</dbReference>
<dbReference type="PRINTS" id="PR00344">
    <property type="entry name" value="BCTRLSENSOR"/>
</dbReference>
<dbReference type="OrthoDB" id="9804645at2"/>
<dbReference type="Gene3D" id="1.10.287.130">
    <property type="match status" value="1"/>
</dbReference>
<dbReference type="EC" id="2.7.13.3" evidence="2"/>
<dbReference type="SUPFAM" id="SSF55874">
    <property type="entry name" value="ATPase domain of HSP90 chaperone/DNA topoisomerase II/histidine kinase"/>
    <property type="match status" value="1"/>
</dbReference>
<dbReference type="CDD" id="cd00082">
    <property type="entry name" value="HisKA"/>
    <property type="match status" value="1"/>
</dbReference>
<evidence type="ECO:0000259" key="4">
    <source>
        <dbReference type="PROSITE" id="PS50109"/>
    </source>
</evidence>
<dbReference type="InterPro" id="IPR036890">
    <property type="entry name" value="HATPase_C_sf"/>
</dbReference>
<keyword evidence="5" id="KW-0808">Transferase</keyword>